<protein>
    <recommendedName>
        <fullName evidence="5">Transmembrane protein</fullName>
    </recommendedName>
</protein>
<feature type="transmembrane region" description="Helical" evidence="2">
    <location>
        <begin position="87"/>
        <end position="107"/>
    </location>
</feature>
<dbReference type="Proteomes" id="UP000009232">
    <property type="component" value="Chromosome"/>
</dbReference>
<evidence type="ECO:0000313" key="4">
    <source>
        <dbReference type="Proteomes" id="UP000009232"/>
    </source>
</evidence>
<accession>F6DB66</accession>
<dbReference type="KEGG" id="tcy:Thicy_0030"/>
<dbReference type="RefSeq" id="WP_013834595.1">
    <property type="nucleotide sequence ID" value="NC_015581.1"/>
</dbReference>
<keyword evidence="4" id="KW-1185">Reference proteome</keyword>
<sequence>MQYQVQDDEAQRAKNPHHIYNLNIILVHLFLSLSILKTTGNMLMFILVPLVSIAVLSFIRYKAYQKMRDDTWFVSAHWMLAWRRGRLLIISYATAIFVVSIYLLLDWITPSGMTMNNFAEDGSSTPIFQIITMFFGGAIVFFTVLITFLQTGISVYDAGKGVVDKKMANFVPRSETANTELGEYNDRDPGQKKPDDNEQK</sequence>
<feature type="compositionally biased region" description="Basic and acidic residues" evidence="1">
    <location>
        <begin position="184"/>
        <end position="200"/>
    </location>
</feature>
<dbReference type="HOGENOM" id="CLU_118148_0_0_6"/>
<evidence type="ECO:0008006" key="5">
    <source>
        <dbReference type="Google" id="ProtNLM"/>
    </source>
</evidence>
<evidence type="ECO:0000256" key="1">
    <source>
        <dbReference type="SAM" id="MobiDB-lite"/>
    </source>
</evidence>
<evidence type="ECO:0000256" key="2">
    <source>
        <dbReference type="SAM" id="Phobius"/>
    </source>
</evidence>
<feature type="region of interest" description="Disordered" evidence="1">
    <location>
        <begin position="177"/>
        <end position="200"/>
    </location>
</feature>
<keyword evidence="2" id="KW-0812">Transmembrane</keyword>
<keyword evidence="2" id="KW-1133">Transmembrane helix</keyword>
<dbReference type="STRING" id="717773.Thicy_0030"/>
<feature type="transmembrane region" description="Helical" evidence="2">
    <location>
        <begin position="20"/>
        <end position="36"/>
    </location>
</feature>
<keyword evidence="2" id="KW-0472">Membrane</keyword>
<dbReference type="AlphaFoldDB" id="F6DB66"/>
<dbReference type="EMBL" id="CP002776">
    <property type="protein sequence ID" value="AEG30806.1"/>
    <property type="molecule type" value="Genomic_DNA"/>
</dbReference>
<proteinExistence type="predicted"/>
<reference evidence="3 4" key="1">
    <citation type="submission" date="2011-05" db="EMBL/GenBank/DDBJ databases">
        <title>Complete sequence of Thioalkalimicrobium cyclicum ALM1.</title>
        <authorList>
            <consortium name="US DOE Joint Genome Institute"/>
            <person name="Lucas S."/>
            <person name="Han J."/>
            <person name="Lapidus A."/>
            <person name="Cheng J.-F."/>
            <person name="Goodwin L."/>
            <person name="Pitluck S."/>
            <person name="Peters L."/>
            <person name="Mikhailova N."/>
            <person name="Davenport K."/>
            <person name="Han C."/>
            <person name="Tapia R."/>
            <person name="Land M."/>
            <person name="Hauser L."/>
            <person name="Kyrpides N."/>
            <person name="Ivanova N."/>
            <person name="Pagani I."/>
            <person name="Kappler U."/>
            <person name="Woyke T."/>
        </authorList>
    </citation>
    <scope>NUCLEOTIDE SEQUENCE [LARGE SCALE GENOMIC DNA]</scope>
    <source>
        <strain evidence="4">DSM 14477 / JCM 11371 / ALM1</strain>
    </source>
</reference>
<gene>
    <name evidence="3" type="ordered locus">Thicy_0030</name>
</gene>
<feature type="transmembrane region" description="Helical" evidence="2">
    <location>
        <begin position="42"/>
        <end position="59"/>
    </location>
</feature>
<organism evidence="3 4">
    <name type="scientific">Thiomicrospira cyclica (strain DSM 14477 / JCM 11371 / ALM1)</name>
    <name type="common">Thioalkalimicrobium cyclicum</name>
    <dbReference type="NCBI Taxonomy" id="717773"/>
    <lineage>
        <taxon>Bacteria</taxon>
        <taxon>Pseudomonadati</taxon>
        <taxon>Pseudomonadota</taxon>
        <taxon>Gammaproteobacteria</taxon>
        <taxon>Thiotrichales</taxon>
        <taxon>Piscirickettsiaceae</taxon>
        <taxon>Thiomicrospira</taxon>
    </lineage>
</organism>
<feature type="transmembrane region" description="Helical" evidence="2">
    <location>
        <begin position="127"/>
        <end position="149"/>
    </location>
</feature>
<dbReference type="eggNOG" id="ENOG5033KV8">
    <property type="taxonomic scope" value="Bacteria"/>
</dbReference>
<evidence type="ECO:0000313" key="3">
    <source>
        <dbReference type="EMBL" id="AEG30806.1"/>
    </source>
</evidence>
<name>F6DB66_THICA</name>
<dbReference type="OrthoDB" id="5762913at2"/>